<proteinExistence type="predicted"/>
<dbReference type="InterPro" id="IPR012337">
    <property type="entry name" value="RNaseH-like_sf"/>
</dbReference>
<keyword evidence="3" id="KW-1185">Reference proteome</keyword>
<reference evidence="2" key="2">
    <citation type="journal article" date="2023" name="Commun. Biol.">
        <title>Intrasexual cuticular hydrocarbon dimorphism in a wasp sheds light on hydrocarbon biosynthesis genes in Hymenoptera.</title>
        <authorList>
            <person name="Moris V.C."/>
            <person name="Podsiadlowski L."/>
            <person name="Martin S."/>
            <person name="Oeyen J.P."/>
            <person name="Donath A."/>
            <person name="Petersen M."/>
            <person name="Wilbrandt J."/>
            <person name="Misof B."/>
            <person name="Liedtke D."/>
            <person name="Thamm M."/>
            <person name="Scheiner R."/>
            <person name="Schmitt T."/>
            <person name="Niehuis O."/>
        </authorList>
    </citation>
    <scope>NUCLEOTIDE SEQUENCE</scope>
    <source>
        <strain evidence="2">GBR_01_08_01A</strain>
    </source>
</reference>
<dbReference type="GO" id="GO:0004523">
    <property type="term" value="F:RNA-DNA hybrid ribonuclease activity"/>
    <property type="evidence" value="ECO:0007669"/>
    <property type="project" value="InterPro"/>
</dbReference>
<evidence type="ECO:0000259" key="1">
    <source>
        <dbReference type="PROSITE" id="PS50879"/>
    </source>
</evidence>
<dbReference type="InterPro" id="IPR036397">
    <property type="entry name" value="RNaseH_sf"/>
</dbReference>
<dbReference type="Pfam" id="PF00075">
    <property type="entry name" value="RNase_H"/>
    <property type="match status" value="1"/>
</dbReference>
<name>A0AAD9R8Q3_9HYME</name>
<dbReference type="AlphaFoldDB" id="A0AAD9R8Q3"/>
<protein>
    <recommendedName>
        <fullName evidence="1">RNase H type-1 domain-containing protein</fullName>
    </recommendedName>
</protein>
<sequence length="75" mass="8336">MNNTTSKNEVILDTLEKHLKLTTNGQEVRIIWVPSHVGIIGNEAADQAAKEATSMTISESHNKLLMEDMLKMAKD</sequence>
<accession>A0AAD9R8Q3</accession>
<evidence type="ECO:0000313" key="2">
    <source>
        <dbReference type="EMBL" id="KAK2575156.1"/>
    </source>
</evidence>
<dbReference type="SUPFAM" id="SSF53098">
    <property type="entry name" value="Ribonuclease H-like"/>
    <property type="match status" value="1"/>
</dbReference>
<feature type="domain" description="RNase H type-1" evidence="1">
    <location>
        <begin position="1"/>
        <end position="54"/>
    </location>
</feature>
<dbReference type="PROSITE" id="PS50879">
    <property type="entry name" value="RNASE_H_1"/>
    <property type="match status" value="1"/>
</dbReference>
<evidence type="ECO:0000313" key="3">
    <source>
        <dbReference type="Proteomes" id="UP001258017"/>
    </source>
</evidence>
<dbReference type="GO" id="GO:0003676">
    <property type="term" value="F:nucleic acid binding"/>
    <property type="evidence" value="ECO:0007669"/>
    <property type="project" value="InterPro"/>
</dbReference>
<gene>
    <name evidence="2" type="ORF">KPH14_012826</name>
</gene>
<reference evidence="2" key="1">
    <citation type="submission" date="2021-08" db="EMBL/GenBank/DDBJ databases">
        <authorList>
            <person name="Misof B."/>
            <person name="Oliver O."/>
            <person name="Podsiadlowski L."/>
            <person name="Donath A."/>
            <person name="Peters R."/>
            <person name="Mayer C."/>
            <person name="Rust J."/>
            <person name="Gunkel S."/>
            <person name="Lesny P."/>
            <person name="Martin S."/>
            <person name="Oeyen J.P."/>
            <person name="Petersen M."/>
            <person name="Panagiotis P."/>
            <person name="Wilbrandt J."/>
            <person name="Tanja T."/>
        </authorList>
    </citation>
    <scope>NUCLEOTIDE SEQUENCE</scope>
    <source>
        <strain evidence="2">GBR_01_08_01A</strain>
        <tissue evidence="2">Thorax + abdomen</tissue>
    </source>
</reference>
<dbReference type="Gene3D" id="3.30.420.10">
    <property type="entry name" value="Ribonuclease H-like superfamily/Ribonuclease H"/>
    <property type="match status" value="1"/>
</dbReference>
<dbReference type="InterPro" id="IPR002156">
    <property type="entry name" value="RNaseH_domain"/>
</dbReference>
<dbReference type="Proteomes" id="UP001258017">
    <property type="component" value="Unassembled WGS sequence"/>
</dbReference>
<organism evidence="2 3">
    <name type="scientific">Odynerus spinipes</name>
    <dbReference type="NCBI Taxonomy" id="1348599"/>
    <lineage>
        <taxon>Eukaryota</taxon>
        <taxon>Metazoa</taxon>
        <taxon>Ecdysozoa</taxon>
        <taxon>Arthropoda</taxon>
        <taxon>Hexapoda</taxon>
        <taxon>Insecta</taxon>
        <taxon>Pterygota</taxon>
        <taxon>Neoptera</taxon>
        <taxon>Endopterygota</taxon>
        <taxon>Hymenoptera</taxon>
        <taxon>Apocrita</taxon>
        <taxon>Aculeata</taxon>
        <taxon>Vespoidea</taxon>
        <taxon>Vespidae</taxon>
        <taxon>Eumeninae</taxon>
        <taxon>Odynerus</taxon>
    </lineage>
</organism>
<dbReference type="EMBL" id="JAIFRP010004515">
    <property type="protein sequence ID" value="KAK2575156.1"/>
    <property type="molecule type" value="Genomic_DNA"/>
</dbReference>
<comment type="caution">
    <text evidence="2">The sequence shown here is derived from an EMBL/GenBank/DDBJ whole genome shotgun (WGS) entry which is preliminary data.</text>
</comment>